<dbReference type="Proteomes" id="UP000037688">
    <property type="component" value="Unassembled WGS sequence"/>
</dbReference>
<feature type="transmembrane region" description="Helical" evidence="1">
    <location>
        <begin position="6"/>
        <end position="23"/>
    </location>
</feature>
<feature type="transmembrane region" description="Helical" evidence="1">
    <location>
        <begin position="85"/>
        <end position="103"/>
    </location>
</feature>
<evidence type="ECO:0008006" key="4">
    <source>
        <dbReference type="Google" id="ProtNLM"/>
    </source>
</evidence>
<feature type="transmembrane region" description="Helical" evidence="1">
    <location>
        <begin position="160"/>
        <end position="181"/>
    </location>
</feature>
<keyword evidence="1" id="KW-1133">Transmembrane helix</keyword>
<keyword evidence="3" id="KW-1185">Reference proteome</keyword>
<accession>A0A0M9BTA0</accession>
<protein>
    <recommendedName>
        <fullName evidence="4">DUF5317 domain-containing protein</fullName>
    </recommendedName>
</protein>
<comment type="caution">
    <text evidence="2">The sequence shown here is derived from an EMBL/GenBank/DDBJ whole genome shotgun (WGS) entry which is preliminary data.</text>
</comment>
<organism evidence="2 3">
    <name type="scientific">Paenibacillus xylanivorans</name>
    <dbReference type="NCBI Taxonomy" id="1705561"/>
    <lineage>
        <taxon>Bacteria</taxon>
        <taxon>Bacillati</taxon>
        <taxon>Bacillota</taxon>
        <taxon>Bacilli</taxon>
        <taxon>Bacillales</taxon>
        <taxon>Paenibacillaceae</taxon>
        <taxon>Paenibacillus</taxon>
    </lineage>
</organism>
<sequence>MVYDGILLGLIVGLFRGGFRYGLHQFAALKLRGGWIFPLLLLAQFFIFFLQERLEWVASINGYLFAAVYVTGLAFLWLNRRYKGFTLIWIGVFLNFIVMAVNGGRMPVSVDASAVLGPYYVDMLREGGAVSKHYMMDASTHLSFLGDIIPLSSPYPRTQVISIGDVVMNIGIFLFIQYMMVNRTGEAVQPVNSIRPEEIRTDSKEGRSFP</sequence>
<dbReference type="AlphaFoldDB" id="A0A0M9BTA0"/>
<dbReference type="PATRIC" id="fig|1705561.3.peg.818"/>
<keyword evidence="1" id="KW-0472">Membrane</keyword>
<name>A0A0M9BTA0_9BACL</name>
<dbReference type="InterPro" id="IPR035168">
    <property type="entry name" value="DUF5317"/>
</dbReference>
<dbReference type="OrthoDB" id="37447at2"/>
<evidence type="ECO:0000313" key="3">
    <source>
        <dbReference type="Proteomes" id="UP000037688"/>
    </source>
</evidence>
<proteinExistence type="predicted"/>
<feature type="transmembrane region" description="Helical" evidence="1">
    <location>
        <begin position="56"/>
        <end position="78"/>
    </location>
</feature>
<evidence type="ECO:0000313" key="2">
    <source>
        <dbReference type="EMBL" id="KOY17712.1"/>
    </source>
</evidence>
<feature type="transmembrane region" description="Helical" evidence="1">
    <location>
        <begin position="35"/>
        <end position="50"/>
    </location>
</feature>
<keyword evidence="1" id="KW-0812">Transmembrane</keyword>
<gene>
    <name evidence="2" type="ORF">AMS66_05590</name>
</gene>
<reference evidence="2 3" key="1">
    <citation type="submission" date="2015-08" db="EMBL/GenBank/DDBJ databases">
        <title>Draft genome sequence of cellulolytic and xylanolytic Paenibacillus sp. A59, isolated from a decaying forest soil from Patagonia, Argentina.</title>
        <authorList>
            <person name="Ghio S."/>
            <person name="Caceres A.M."/>
            <person name="Talia P."/>
            <person name="Grasso D."/>
            <person name="Campos E."/>
        </authorList>
    </citation>
    <scope>NUCLEOTIDE SEQUENCE [LARGE SCALE GENOMIC DNA]</scope>
    <source>
        <strain evidence="2 3">A59</strain>
    </source>
</reference>
<dbReference type="EMBL" id="LITU01000036">
    <property type="protein sequence ID" value="KOY17712.1"/>
    <property type="molecule type" value="Genomic_DNA"/>
</dbReference>
<dbReference type="RefSeq" id="WP_053779841.1">
    <property type="nucleotide sequence ID" value="NZ_LITU01000036.1"/>
</dbReference>
<dbReference type="Pfam" id="PF17248">
    <property type="entry name" value="DUF5317"/>
    <property type="match status" value="1"/>
</dbReference>
<evidence type="ECO:0000256" key="1">
    <source>
        <dbReference type="SAM" id="Phobius"/>
    </source>
</evidence>